<accession>A0A9P4P304</accession>
<keyword evidence="2" id="KW-1185">Reference proteome</keyword>
<comment type="caution">
    <text evidence="1">The sequence shown here is derived from an EMBL/GenBank/DDBJ whole genome shotgun (WGS) entry which is preliminary data.</text>
</comment>
<evidence type="ECO:0000313" key="2">
    <source>
        <dbReference type="Proteomes" id="UP000799764"/>
    </source>
</evidence>
<evidence type="ECO:0000313" key="1">
    <source>
        <dbReference type="EMBL" id="KAF2437365.1"/>
    </source>
</evidence>
<dbReference type="EMBL" id="MU001516">
    <property type="protein sequence ID" value="KAF2437365.1"/>
    <property type="molecule type" value="Genomic_DNA"/>
</dbReference>
<organism evidence="1 2">
    <name type="scientific">Karstenula rhodostoma CBS 690.94</name>
    <dbReference type="NCBI Taxonomy" id="1392251"/>
    <lineage>
        <taxon>Eukaryota</taxon>
        <taxon>Fungi</taxon>
        <taxon>Dikarya</taxon>
        <taxon>Ascomycota</taxon>
        <taxon>Pezizomycotina</taxon>
        <taxon>Dothideomycetes</taxon>
        <taxon>Pleosporomycetidae</taxon>
        <taxon>Pleosporales</taxon>
        <taxon>Massarineae</taxon>
        <taxon>Didymosphaeriaceae</taxon>
        <taxon>Karstenula</taxon>
    </lineage>
</organism>
<dbReference type="OrthoDB" id="2823490at2759"/>
<protein>
    <submittedName>
        <fullName evidence="1">Uncharacterized protein</fullName>
    </submittedName>
</protein>
<proteinExistence type="predicted"/>
<dbReference type="AlphaFoldDB" id="A0A9P4P304"/>
<reference evidence="1" key="1">
    <citation type="journal article" date="2020" name="Stud. Mycol.">
        <title>101 Dothideomycetes genomes: a test case for predicting lifestyles and emergence of pathogens.</title>
        <authorList>
            <person name="Haridas S."/>
            <person name="Albert R."/>
            <person name="Binder M."/>
            <person name="Bloem J."/>
            <person name="Labutti K."/>
            <person name="Salamov A."/>
            <person name="Andreopoulos B."/>
            <person name="Baker S."/>
            <person name="Barry K."/>
            <person name="Bills G."/>
            <person name="Bluhm B."/>
            <person name="Cannon C."/>
            <person name="Castanera R."/>
            <person name="Culley D."/>
            <person name="Daum C."/>
            <person name="Ezra D."/>
            <person name="Gonzalez J."/>
            <person name="Henrissat B."/>
            <person name="Kuo A."/>
            <person name="Liang C."/>
            <person name="Lipzen A."/>
            <person name="Lutzoni F."/>
            <person name="Magnuson J."/>
            <person name="Mondo S."/>
            <person name="Nolan M."/>
            <person name="Ohm R."/>
            <person name="Pangilinan J."/>
            <person name="Park H.-J."/>
            <person name="Ramirez L."/>
            <person name="Alfaro M."/>
            <person name="Sun H."/>
            <person name="Tritt A."/>
            <person name="Yoshinaga Y."/>
            <person name="Zwiers L.-H."/>
            <person name="Turgeon B."/>
            <person name="Goodwin S."/>
            <person name="Spatafora J."/>
            <person name="Crous P."/>
            <person name="Grigoriev I."/>
        </authorList>
    </citation>
    <scope>NUCLEOTIDE SEQUENCE</scope>
    <source>
        <strain evidence="1">CBS 690.94</strain>
    </source>
</reference>
<name>A0A9P4P304_9PLEO</name>
<gene>
    <name evidence="1" type="ORF">P171DRAFT_449958</name>
</gene>
<dbReference type="Proteomes" id="UP000799764">
    <property type="component" value="Unassembled WGS sequence"/>
</dbReference>
<sequence>MASLPGLPQELRDIILAMVILSPASIQPTSEVSSNFTRKPLPCGMNIINQEVLIPTDDVAFTQPCAPLLLTSKKIREQTILELKRLGRKQAMKHEMEVLILNEKFWLPTWIRMPWTLPVVIPEVILTFRAHGPDLWKDPYFSGFLEKSWSFSAMREAIQDFLLWFFVEGVSQEARPQAVAAKPQSVTARLKSAEPLCCCQCKIAVLRLEVASPLLGENEVLSPAGVPINIFNPWSGEFSDKKPVVHPDPLAEWIAGEAEFLFFPEFLQSQEWNPIGKIVVTRMGRQLACFEHGSFELFPIFVGHALGNKVYNYVPTRGRNRRPNFSNAPLLYRAGSPGYPAQQTPDLCDCFVV</sequence>